<dbReference type="Gene3D" id="1.20.1540.10">
    <property type="entry name" value="Rhomboid-like"/>
    <property type="match status" value="1"/>
</dbReference>
<protein>
    <submittedName>
        <fullName evidence="7">Rhomboid family protein</fullName>
    </submittedName>
</protein>
<evidence type="ECO:0000256" key="3">
    <source>
        <dbReference type="ARBA" id="ARBA00022989"/>
    </source>
</evidence>
<keyword evidence="8" id="KW-1185">Reference proteome</keyword>
<dbReference type="InterPro" id="IPR035952">
    <property type="entry name" value="Rhomboid-like_sf"/>
</dbReference>
<evidence type="ECO:0000313" key="7">
    <source>
        <dbReference type="EMBL" id="EIW89823.1"/>
    </source>
</evidence>
<evidence type="ECO:0000256" key="5">
    <source>
        <dbReference type="SAM" id="Phobius"/>
    </source>
</evidence>
<name>I8UCY0_9ALTE</name>
<dbReference type="Pfam" id="PF01694">
    <property type="entry name" value="Rhomboid"/>
    <property type="match status" value="1"/>
</dbReference>
<dbReference type="RefSeq" id="WP_008983771.1">
    <property type="nucleotide sequence ID" value="NZ_AKKU01000010.1"/>
</dbReference>
<accession>I8UCY0</accession>
<dbReference type="PANTHER" id="PTHR43731:SF16">
    <property type="entry name" value="RHOMBOSORTASE"/>
    <property type="match status" value="1"/>
</dbReference>
<dbReference type="InterPro" id="IPR022764">
    <property type="entry name" value="Peptidase_S54_rhomboid_dom"/>
</dbReference>
<dbReference type="GO" id="GO:0016020">
    <property type="term" value="C:membrane"/>
    <property type="evidence" value="ECO:0007669"/>
    <property type="project" value="UniProtKB-SubCell"/>
</dbReference>
<dbReference type="eggNOG" id="COG0705">
    <property type="taxonomic scope" value="Bacteria"/>
</dbReference>
<keyword evidence="3 5" id="KW-1133">Transmembrane helix</keyword>
<dbReference type="InterPro" id="IPR023826">
    <property type="entry name" value="Rhom-like_SP_proteobac"/>
</dbReference>
<feature type="domain" description="Peptidase S54 rhomboid" evidence="6">
    <location>
        <begin position="43"/>
        <end position="186"/>
    </location>
</feature>
<evidence type="ECO:0000259" key="6">
    <source>
        <dbReference type="Pfam" id="PF01694"/>
    </source>
</evidence>
<feature type="transmembrane region" description="Helical" evidence="5">
    <location>
        <begin position="171"/>
        <end position="189"/>
    </location>
</feature>
<evidence type="ECO:0000256" key="1">
    <source>
        <dbReference type="ARBA" id="ARBA00004141"/>
    </source>
</evidence>
<dbReference type="SUPFAM" id="SSF144091">
    <property type="entry name" value="Rhomboid-like"/>
    <property type="match status" value="1"/>
</dbReference>
<evidence type="ECO:0000256" key="2">
    <source>
        <dbReference type="ARBA" id="ARBA00022692"/>
    </source>
</evidence>
<sequence length="192" mass="21021">MLSTTLKSYLPYLLLLTLSTALYVLPTTWQQLLEYQADAIQHGELWRLLSGHLLHSNLLHLLMNLLGLVVLMLLHGKLPGRLAVGWQVLLLSLSTGLALLWLAPDIEIYVGLSGILHGLLCYGATADLRQGYRSGALILIGVAIKVGAEQWQGPDPELSAQIAAEVAIDAHLYGAVSGVLLALLSWRYIRRQ</sequence>
<dbReference type="NCBIfam" id="TIGR03902">
    <property type="entry name" value="rhom_GG_sort"/>
    <property type="match status" value="1"/>
</dbReference>
<evidence type="ECO:0000313" key="8">
    <source>
        <dbReference type="Proteomes" id="UP000035062"/>
    </source>
</evidence>
<comment type="subcellular location">
    <subcellularLocation>
        <location evidence="1">Membrane</location>
        <topology evidence="1">Multi-pass membrane protein</topology>
    </subcellularLocation>
</comment>
<dbReference type="PATRIC" id="fig|1195246.3.peg.832"/>
<dbReference type="Proteomes" id="UP000035062">
    <property type="component" value="Unassembled WGS sequence"/>
</dbReference>
<keyword evidence="2 5" id="KW-0812">Transmembrane</keyword>
<dbReference type="PANTHER" id="PTHR43731">
    <property type="entry name" value="RHOMBOID PROTEASE"/>
    <property type="match status" value="1"/>
</dbReference>
<dbReference type="EMBL" id="AKKU01000010">
    <property type="protein sequence ID" value="EIW89823.1"/>
    <property type="molecule type" value="Genomic_DNA"/>
</dbReference>
<dbReference type="InterPro" id="IPR050925">
    <property type="entry name" value="Rhomboid_protease_S54"/>
</dbReference>
<gene>
    <name evidence="7" type="ORF">AGRI_04231</name>
</gene>
<dbReference type="AlphaFoldDB" id="I8UCY0"/>
<proteinExistence type="predicted"/>
<keyword evidence="4 5" id="KW-0472">Membrane</keyword>
<comment type="caution">
    <text evidence="7">The sequence shown here is derived from an EMBL/GenBank/DDBJ whole genome shotgun (WGS) entry which is preliminary data.</text>
</comment>
<dbReference type="GO" id="GO:0004252">
    <property type="term" value="F:serine-type endopeptidase activity"/>
    <property type="evidence" value="ECO:0007669"/>
    <property type="project" value="InterPro"/>
</dbReference>
<dbReference type="STRING" id="1195246.AGRI_04231"/>
<evidence type="ECO:0000256" key="4">
    <source>
        <dbReference type="ARBA" id="ARBA00023136"/>
    </source>
</evidence>
<organism evidence="7 8">
    <name type="scientific">Alishewanella agri BL06</name>
    <dbReference type="NCBI Taxonomy" id="1195246"/>
    <lineage>
        <taxon>Bacteria</taxon>
        <taxon>Pseudomonadati</taxon>
        <taxon>Pseudomonadota</taxon>
        <taxon>Gammaproteobacteria</taxon>
        <taxon>Alteromonadales</taxon>
        <taxon>Alteromonadaceae</taxon>
        <taxon>Alishewanella</taxon>
    </lineage>
</organism>
<feature type="transmembrane region" description="Helical" evidence="5">
    <location>
        <begin position="82"/>
        <end position="102"/>
    </location>
</feature>
<reference evidence="7 8" key="1">
    <citation type="journal article" date="2012" name="J. Bacteriol.">
        <title>Genome Sequence of Pectin-Degrading Alishewanella agri, Isolated from Landfill Soil.</title>
        <authorList>
            <person name="Kim J."/>
            <person name="Jung J."/>
            <person name="Sung J.S."/>
            <person name="Chun J."/>
            <person name="Park W."/>
        </authorList>
    </citation>
    <scope>NUCLEOTIDE SEQUENCE [LARGE SCALE GENOMIC DNA]</scope>
    <source>
        <strain evidence="7 8">BL06</strain>
    </source>
</reference>
<feature type="transmembrane region" description="Helical" evidence="5">
    <location>
        <begin position="53"/>
        <end position="75"/>
    </location>
</feature>
<feature type="transmembrane region" description="Helical" evidence="5">
    <location>
        <begin position="12"/>
        <end position="33"/>
    </location>
</feature>